<dbReference type="SUPFAM" id="SSF48403">
    <property type="entry name" value="Ankyrin repeat"/>
    <property type="match status" value="1"/>
</dbReference>
<dbReference type="Gene3D" id="1.25.40.20">
    <property type="entry name" value="Ankyrin repeat-containing domain"/>
    <property type="match status" value="1"/>
</dbReference>
<dbReference type="EMBL" id="WJBH02000009">
    <property type="protein sequence ID" value="KAI9553634.1"/>
    <property type="molecule type" value="Genomic_DNA"/>
</dbReference>
<dbReference type="PROSITE" id="PS50088">
    <property type="entry name" value="ANK_REPEAT"/>
    <property type="match status" value="1"/>
</dbReference>
<dbReference type="InterPro" id="IPR002110">
    <property type="entry name" value="Ankyrin_rpt"/>
</dbReference>
<evidence type="ECO:0000256" key="1">
    <source>
        <dbReference type="PROSITE-ProRule" id="PRU00023"/>
    </source>
</evidence>
<comment type="caution">
    <text evidence="2">The sequence shown here is derived from an EMBL/GenBank/DDBJ whole genome shotgun (WGS) entry which is preliminary data.</text>
</comment>
<dbReference type="AlphaFoldDB" id="A0AAD5PQW5"/>
<reference evidence="2 3" key="1">
    <citation type="submission" date="2022-05" db="EMBL/GenBank/DDBJ databases">
        <title>A multi-omics perspective on studying reproductive biology in Daphnia sinensis.</title>
        <authorList>
            <person name="Jia J."/>
        </authorList>
    </citation>
    <scope>NUCLEOTIDE SEQUENCE [LARGE SCALE GENOMIC DNA]</scope>
    <source>
        <strain evidence="2 3">WSL</strain>
    </source>
</reference>
<protein>
    <recommendedName>
        <fullName evidence="4">Ankyrin repeat domain-containing protein</fullName>
    </recommendedName>
</protein>
<gene>
    <name evidence="2" type="ORF">GHT06_021557</name>
</gene>
<evidence type="ECO:0008006" key="4">
    <source>
        <dbReference type="Google" id="ProtNLM"/>
    </source>
</evidence>
<keyword evidence="1" id="KW-0040">ANK repeat</keyword>
<dbReference type="Proteomes" id="UP000820818">
    <property type="component" value="Linkage Group LG9"/>
</dbReference>
<dbReference type="InterPro" id="IPR036770">
    <property type="entry name" value="Ankyrin_rpt-contain_sf"/>
</dbReference>
<organism evidence="2 3">
    <name type="scientific">Daphnia sinensis</name>
    <dbReference type="NCBI Taxonomy" id="1820382"/>
    <lineage>
        <taxon>Eukaryota</taxon>
        <taxon>Metazoa</taxon>
        <taxon>Ecdysozoa</taxon>
        <taxon>Arthropoda</taxon>
        <taxon>Crustacea</taxon>
        <taxon>Branchiopoda</taxon>
        <taxon>Diplostraca</taxon>
        <taxon>Cladocera</taxon>
        <taxon>Anomopoda</taxon>
        <taxon>Daphniidae</taxon>
        <taxon>Daphnia</taxon>
        <taxon>Daphnia similis group</taxon>
    </lineage>
</organism>
<feature type="repeat" description="ANK" evidence="1">
    <location>
        <begin position="69"/>
        <end position="101"/>
    </location>
</feature>
<accession>A0AAD5PQW5</accession>
<evidence type="ECO:0000313" key="3">
    <source>
        <dbReference type="Proteomes" id="UP000820818"/>
    </source>
</evidence>
<name>A0AAD5PQW5_9CRUS</name>
<sequence>MKTNPTLSAARVDAVRRRVQTIARLNNGKFFLDMVNAPREEIRRYILKKLGPAAWDYHPKAGFLNQQFNRKTLLHRSVKLEKLDITDLLLYYGANPDIEENGRTIEHLAAAENNKL</sequence>
<evidence type="ECO:0000313" key="2">
    <source>
        <dbReference type="EMBL" id="KAI9553634.1"/>
    </source>
</evidence>
<keyword evidence="3" id="KW-1185">Reference proteome</keyword>
<proteinExistence type="predicted"/>